<dbReference type="EMBL" id="JBJQND010000016">
    <property type="protein sequence ID" value="KAL3846401.1"/>
    <property type="molecule type" value="Genomic_DNA"/>
</dbReference>
<organism evidence="2 3">
    <name type="scientific">Sinanodonta woodiana</name>
    <name type="common">Chinese pond mussel</name>
    <name type="synonym">Anodonta woodiana</name>
    <dbReference type="NCBI Taxonomy" id="1069815"/>
    <lineage>
        <taxon>Eukaryota</taxon>
        <taxon>Metazoa</taxon>
        <taxon>Spiralia</taxon>
        <taxon>Lophotrochozoa</taxon>
        <taxon>Mollusca</taxon>
        <taxon>Bivalvia</taxon>
        <taxon>Autobranchia</taxon>
        <taxon>Heteroconchia</taxon>
        <taxon>Palaeoheterodonta</taxon>
        <taxon>Unionida</taxon>
        <taxon>Unionoidea</taxon>
        <taxon>Unionidae</taxon>
        <taxon>Unioninae</taxon>
        <taxon>Sinanodonta</taxon>
    </lineage>
</organism>
<sequence length="125" mass="14605">MGTSQSRLNDPSDPWHNLRSRNKNTEQHSSRTCHYIKTIWYIHGPTANNRKYICSESQKVRIIIRRCDCGKYKDAKHLRYGCNNLSPEEFGDGIEMHILDQCGYVQVLLPDGTIQLEKRCYCARE</sequence>
<feature type="region of interest" description="Disordered" evidence="1">
    <location>
        <begin position="1"/>
        <end position="30"/>
    </location>
</feature>
<evidence type="ECO:0000313" key="3">
    <source>
        <dbReference type="Proteomes" id="UP001634394"/>
    </source>
</evidence>
<evidence type="ECO:0000313" key="2">
    <source>
        <dbReference type="EMBL" id="KAL3846401.1"/>
    </source>
</evidence>
<accession>A0ABD3UBV0</accession>
<protein>
    <submittedName>
        <fullName evidence="2">Uncharacterized protein</fullName>
    </submittedName>
</protein>
<gene>
    <name evidence="2" type="ORF">ACJMK2_017397</name>
</gene>
<comment type="caution">
    <text evidence="2">The sequence shown here is derived from an EMBL/GenBank/DDBJ whole genome shotgun (WGS) entry which is preliminary data.</text>
</comment>
<dbReference type="Proteomes" id="UP001634394">
    <property type="component" value="Unassembled WGS sequence"/>
</dbReference>
<name>A0ABD3UBV0_SINWO</name>
<evidence type="ECO:0000256" key="1">
    <source>
        <dbReference type="SAM" id="MobiDB-lite"/>
    </source>
</evidence>
<reference evidence="2 3" key="1">
    <citation type="submission" date="2024-11" db="EMBL/GenBank/DDBJ databases">
        <title>Chromosome-level genome assembly of the freshwater bivalve Anodonta woodiana.</title>
        <authorList>
            <person name="Chen X."/>
        </authorList>
    </citation>
    <scope>NUCLEOTIDE SEQUENCE [LARGE SCALE GENOMIC DNA]</scope>
    <source>
        <strain evidence="2">MN2024</strain>
        <tissue evidence="2">Gills</tissue>
    </source>
</reference>
<keyword evidence="3" id="KW-1185">Reference proteome</keyword>
<dbReference type="AlphaFoldDB" id="A0ABD3UBV0"/>
<proteinExistence type="predicted"/>